<evidence type="ECO:0000313" key="3">
    <source>
        <dbReference type="Proteomes" id="UP001224325"/>
    </source>
</evidence>
<gene>
    <name evidence="2" type="ORF">QLS71_011820</name>
</gene>
<dbReference type="KEGG" id="mlil:QLS71_011820"/>
<sequence>MLEVFKKYINDKVSMSEDDLNEILSYAILKKMRRRQFLLQEGDVWRYNAFVCSGFLRKYSVDDKGTEHIMSFSPENYWTGDRESLVNDTPSKFNIEALENAEILLFKKEDFEMLCTKIPVFNNMINNILHRSFISSQSRIHSSISLTSEEKYNNFVLKFPSIVNRVPQHMIASYIGISPETLSRIRSQANKK</sequence>
<organism evidence="2 3">
    <name type="scientific">Mariniflexile litorale</name>
    <dbReference type="NCBI Taxonomy" id="3045158"/>
    <lineage>
        <taxon>Bacteria</taxon>
        <taxon>Pseudomonadati</taxon>
        <taxon>Bacteroidota</taxon>
        <taxon>Flavobacteriia</taxon>
        <taxon>Flavobacteriales</taxon>
        <taxon>Flavobacteriaceae</taxon>
        <taxon>Mariniflexile</taxon>
    </lineage>
</organism>
<dbReference type="PROSITE" id="PS50042">
    <property type="entry name" value="CNMP_BINDING_3"/>
    <property type="match status" value="1"/>
</dbReference>
<protein>
    <submittedName>
        <fullName evidence="2">Crp/Fnr family transcriptional regulator</fullName>
    </submittedName>
</protein>
<dbReference type="InterPro" id="IPR000595">
    <property type="entry name" value="cNMP-bd_dom"/>
</dbReference>
<dbReference type="EMBL" id="CP155618">
    <property type="protein sequence ID" value="XBL13012.1"/>
    <property type="molecule type" value="Genomic_DNA"/>
</dbReference>
<accession>A0AAU7EDB4</accession>
<dbReference type="SUPFAM" id="SSF51206">
    <property type="entry name" value="cAMP-binding domain-like"/>
    <property type="match status" value="1"/>
</dbReference>
<keyword evidence="3" id="KW-1185">Reference proteome</keyword>
<proteinExistence type="predicted"/>
<feature type="domain" description="Cyclic nucleotide-binding" evidence="1">
    <location>
        <begin position="14"/>
        <end position="114"/>
    </location>
</feature>
<dbReference type="Gene3D" id="2.60.120.10">
    <property type="entry name" value="Jelly Rolls"/>
    <property type="match status" value="1"/>
</dbReference>
<reference evidence="2" key="1">
    <citation type="submission" date="2024-04" db="EMBL/GenBank/DDBJ databases">
        <title>Mariniflexile litorale, isolated from the shallow sediments of the Sea of Japan.</title>
        <authorList>
            <person name="Romanenko L."/>
            <person name="Isaeva M."/>
        </authorList>
    </citation>
    <scope>NUCLEOTIDE SEQUENCE [LARGE SCALE GENOMIC DNA]</scope>
    <source>
        <strain evidence="2">KMM 9835</strain>
    </source>
</reference>
<dbReference type="Proteomes" id="UP001224325">
    <property type="component" value="Chromosome"/>
</dbReference>
<name>A0AAU7EDB4_9FLAO</name>
<dbReference type="AlphaFoldDB" id="A0AAU7EDB4"/>
<dbReference type="InterPro" id="IPR018490">
    <property type="entry name" value="cNMP-bd_dom_sf"/>
</dbReference>
<evidence type="ECO:0000259" key="1">
    <source>
        <dbReference type="PROSITE" id="PS50042"/>
    </source>
</evidence>
<dbReference type="Pfam" id="PF00027">
    <property type="entry name" value="cNMP_binding"/>
    <property type="match status" value="1"/>
</dbReference>
<dbReference type="RefSeq" id="WP_308993460.1">
    <property type="nucleotide sequence ID" value="NZ_CP155618.1"/>
</dbReference>
<evidence type="ECO:0000313" key="2">
    <source>
        <dbReference type="EMBL" id="XBL13012.1"/>
    </source>
</evidence>
<dbReference type="InterPro" id="IPR014710">
    <property type="entry name" value="RmlC-like_jellyroll"/>
</dbReference>
<dbReference type="CDD" id="cd00038">
    <property type="entry name" value="CAP_ED"/>
    <property type="match status" value="1"/>
</dbReference>